<dbReference type="EMBL" id="PUIV01000002">
    <property type="protein sequence ID" value="PWB95360.1"/>
    <property type="molecule type" value="Genomic_DNA"/>
</dbReference>
<evidence type="ECO:0000313" key="4">
    <source>
        <dbReference type="Proteomes" id="UP000245137"/>
    </source>
</evidence>
<keyword evidence="2" id="KW-0732">Signal</keyword>
<dbReference type="OrthoDB" id="8018783at2"/>
<keyword evidence="4" id="KW-1185">Reference proteome</keyword>
<sequence>MKRATASLRRAPTCVGLTLVLLGGAWVAPAAAYDDKSTVTSVLGFIGVYSDDEENQKIVFREHPKIVVPPNRQALPSPQAETARPASWPVDQEIARRKGSQAPARQPGLNENPNVAGSKNGEHDGPRKCLVAAADGHCTVTTDADEPGAAGAAKTRGAGESSTRSYLTEPPQAYRQKVAGGKGAKEQEEKPGWTNPIGMIGSLFGGS</sequence>
<protein>
    <submittedName>
        <fullName evidence="3">Uncharacterized protein</fullName>
    </submittedName>
</protein>
<dbReference type="AlphaFoldDB" id="A0A2U1SUR9"/>
<feature type="region of interest" description="Disordered" evidence="1">
    <location>
        <begin position="94"/>
        <end position="127"/>
    </location>
</feature>
<organism evidence="3 4">
    <name type="scientific">Methylosinus sporium</name>
    <dbReference type="NCBI Taxonomy" id="428"/>
    <lineage>
        <taxon>Bacteria</taxon>
        <taxon>Pseudomonadati</taxon>
        <taxon>Pseudomonadota</taxon>
        <taxon>Alphaproteobacteria</taxon>
        <taxon>Hyphomicrobiales</taxon>
        <taxon>Methylocystaceae</taxon>
        <taxon>Methylosinus</taxon>
    </lineage>
</organism>
<name>A0A2U1SUR9_METSR</name>
<accession>A0A2U1SUR9</accession>
<feature type="region of interest" description="Disordered" evidence="1">
    <location>
        <begin position="69"/>
        <end position="88"/>
    </location>
</feature>
<feature type="chain" id="PRO_5015562998" evidence="2">
    <location>
        <begin position="33"/>
        <end position="207"/>
    </location>
</feature>
<reference evidence="3 4" key="1">
    <citation type="journal article" date="2018" name="Appl. Microbiol. Biotechnol.">
        <title>Co-cultivation of the strictly anaerobic methanogen Methanosarcina barkeri with aerobic methanotrophs in an oxygen-limited membrane bioreactor.</title>
        <authorList>
            <person name="In 't Zandt M.H."/>
            <person name="van den Bosch T.J.M."/>
            <person name="Rijkers R."/>
            <person name="van Kessel M.A.H.J."/>
            <person name="Jetten M.S.M."/>
            <person name="Welte C.U."/>
        </authorList>
    </citation>
    <scope>NUCLEOTIDE SEQUENCE [LARGE SCALE GENOMIC DNA]</scope>
    <source>
        <strain evidence="3 4">DSM 17706</strain>
    </source>
</reference>
<feature type="region of interest" description="Disordered" evidence="1">
    <location>
        <begin position="142"/>
        <end position="207"/>
    </location>
</feature>
<feature type="signal peptide" evidence="2">
    <location>
        <begin position="1"/>
        <end position="32"/>
    </location>
</feature>
<evidence type="ECO:0000256" key="1">
    <source>
        <dbReference type="SAM" id="MobiDB-lite"/>
    </source>
</evidence>
<evidence type="ECO:0000256" key="2">
    <source>
        <dbReference type="SAM" id="SignalP"/>
    </source>
</evidence>
<proteinExistence type="predicted"/>
<gene>
    <name evidence="3" type="ORF">C5689_02195</name>
</gene>
<comment type="caution">
    <text evidence="3">The sequence shown here is derived from an EMBL/GenBank/DDBJ whole genome shotgun (WGS) entry which is preliminary data.</text>
</comment>
<dbReference type="RefSeq" id="WP_108915649.1">
    <property type="nucleotide sequence ID" value="NZ_BGJY01000001.1"/>
</dbReference>
<evidence type="ECO:0000313" key="3">
    <source>
        <dbReference type="EMBL" id="PWB95360.1"/>
    </source>
</evidence>
<feature type="compositionally biased region" description="Low complexity" evidence="1">
    <location>
        <begin position="148"/>
        <end position="159"/>
    </location>
</feature>
<dbReference type="Proteomes" id="UP000245137">
    <property type="component" value="Unassembled WGS sequence"/>
</dbReference>